<accession>A0A8T0N375</accession>
<proteinExistence type="predicted"/>
<comment type="caution">
    <text evidence="2">The sequence shown here is derived from an EMBL/GenBank/DDBJ whole genome shotgun (WGS) entry which is preliminary data.</text>
</comment>
<evidence type="ECO:0000313" key="3">
    <source>
        <dbReference type="Proteomes" id="UP000823388"/>
    </source>
</evidence>
<evidence type="ECO:0000313" key="2">
    <source>
        <dbReference type="EMBL" id="KAG2543900.1"/>
    </source>
</evidence>
<evidence type="ECO:0000256" key="1">
    <source>
        <dbReference type="SAM" id="MobiDB-lite"/>
    </source>
</evidence>
<feature type="compositionally biased region" description="Basic and acidic residues" evidence="1">
    <location>
        <begin position="152"/>
        <end position="164"/>
    </location>
</feature>
<reference evidence="2" key="1">
    <citation type="submission" date="2020-05" db="EMBL/GenBank/DDBJ databases">
        <title>WGS assembly of Panicum virgatum.</title>
        <authorList>
            <person name="Lovell J.T."/>
            <person name="Jenkins J."/>
            <person name="Shu S."/>
            <person name="Juenger T.E."/>
            <person name="Schmutz J."/>
        </authorList>
    </citation>
    <scope>NUCLEOTIDE SEQUENCE</scope>
    <source>
        <strain evidence="2">AP13</strain>
    </source>
</reference>
<dbReference type="Proteomes" id="UP000823388">
    <property type="component" value="Chromosome 9N"/>
</dbReference>
<dbReference type="EMBL" id="CM029054">
    <property type="protein sequence ID" value="KAG2543900.1"/>
    <property type="molecule type" value="Genomic_DNA"/>
</dbReference>
<sequence>MHWLTYGMLSHSGAAKCRCSGGTPRRGASAWPAWRRTSGPAWRRGGAGRWAEAAGRRGVRARRRGAAWPRGVAAGVATGHGGTAAWRGRRRARRVRLGRCRRPRTATRRGCGGAAIGEWAEAPSGRGGVVARAARVAEANTRDGEVGGGRGRWHDRCERGRGDPSVRWQAHGEQAEDEPQRHDGAQAARWRSGQHGGWVGARATLGGGEGVVVPVRVRVGVGGDKQTAPVFGERVCRAPRSRAHDKGTVCRVPFAVCPGPGHTANNFLQNFF</sequence>
<name>A0A8T0N375_PANVG</name>
<organism evidence="2 3">
    <name type="scientific">Panicum virgatum</name>
    <name type="common">Blackwell switchgrass</name>
    <dbReference type="NCBI Taxonomy" id="38727"/>
    <lineage>
        <taxon>Eukaryota</taxon>
        <taxon>Viridiplantae</taxon>
        <taxon>Streptophyta</taxon>
        <taxon>Embryophyta</taxon>
        <taxon>Tracheophyta</taxon>
        <taxon>Spermatophyta</taxon>
        <taxon>Magnoliopsida</taxon>
        <taxon>Liliopsida</taxon>
        <taxon>Poales</taxon>
        <taxon>Poaceae</taxon>
        <taxon>PACMAD clade</taxon>
        <taxon>Panicoideae</taxon>
        <taxon>Panicodae</taxon>
        <taxon>Paniceae</taxon>
        <taxon>Panicinae</taxon>
        <taxon>Panicum</taxon>
        <taxon>Panicum sect. Hiantes</taxon>
    </lineage>
</organism>
<protein>
    <submittedName>
        <fullName evidence="2">Uncharacterized protein</fullName>
    </submittedName>
</protein>
<feature type="region of interest" description="Disordered" evidence="1">
    <location>
        <begin position="141"/>
        <end position="182"/>
    </location>
</feature>
<dbReference type="AlphaFoldDB" id="A0A8T0N375"/>
<keyword evidence="3" id="KW-1185">Reference proteome</keyword>
<gene>
    <name evidence="2" type="ORF">PVAP13_9NG775977</name>
</gene>